<dbReference type="SUPFAM" id="SSF53335">
    <property type="entry name" value="S-adenosyl-L-methionine-dependent methyltransferases"/>
    <property type="match status" value="1"/>
</dbReference>
<feature type="compositionally biased region" description="Basic residues" evidence="1">
    <location>
        <begin position="149"/>
        <end position="159"/>
    </location>
</feature>
<dbReference type="Pfam" id="PF13649">
    <property type="entry name" value="Methyltransf_25"/>
    <property type="match status" value="1"/>
</dbReference>
<organism evidence="3 4">
    <name type="scientific">Armillaria borealis</name>
    <dbReference type="NCBI Taxonomy" id="47425"/>
    <lineage>
        <taxon>Eukaryota</taxon>
        <taxon>Fungi</taxon>
        <taxon>Dikarya</taxon>
        <taxon>Basidiomycota</taxon>
        <taxon>Agaricomycotina</taxon>
        <taxon>Agaricomycetes</taxon>
        <taxon>Agaricomycetidae</taxon>
        <taxon>Agaricales</taxon>
        <taxon>Marasmiineae</taxon>
        <taxon>Physalacriaceae</taxon>
        <taxon>Armillaria</taxon>
    </lineage>
</organism>
<dbReference type="Gene3D" id="3.40.50.150">
    <property type="entry name" value="Vaccinia Virus protein VP39"/>
    <property type="match status" value="1"/>
</dbReference>
<feature type="region of interest" description="Disordered" evidence="1">
    <location>
        <begin position="118"/>
        <end position="159"/>
    </location>
</feature>
<proteinExistence type="predicted"/>
<dbReference type="EMBL" id="JAUEPT010000001">
    <property type="protein sequence ID" value="KAK0456142.1"/>
    <property type="molecule type" value="Genomic_DNA"/>
</dbReference>
<gene>
    <name evidence="3" type="ORF">EV421DRAFT_1750664</name>
</gene>
<evidence type="ECO:0000256" key="1">
    <source>
        <dbReference type="SAM" id="MobiDB-lite"/>
    </source>
</evidence>
<keyword evidence="4" id="KW-1185">Reference proteome</keyword>
<sequence>MNKLHCSLFYRQWHSQPRPCLCLLRPTVIMGSTTAPRPISYFAPSPPSSTSVPEPSFIVARPRTTATSRTSVTSHYRPFSTYYHPGTEEPHYPLKRRRSSVFASSTTGLSSFGNMVFKHKDKDLDPPRPSSPAPRPRKDSDLTSSTRFKIPKTLRKKRSIAHSLASDVTVMPHTPTVLLSTNSSPSSSPASPTEEKSPRTPPAIAEPEDDDDGEDSAKPPKYRKKNTWSRNDFGVKLHPYPKEAAYMRAYDSIYLDSDLWNNELLQRLQPKNSPSFRDYGNAPPRSVIDLGCGPGFWILDAAAAWKHTKFVGFDLVDVLQRDFQKTENARFVRGNFVAYPLPFPDDSFDMVRMANLSLCIPYEKWNFVLSEVYRVLAVGGRLELIDDQLFFPYGESPSLFPTSISQHASRKPQQSSFIDLDDEDDEQSGESGSEERSPISLSSDLGSDPAETLVGDDDSLSSSSSLKEHSPSPHVSVDLSPRDCPPSKDSYILHEPPEPPKPWDLAAAESRDLETAFEKMLASQHGIHPRPAEFILDLMKGIFGTRLAGKMKSMHLKVAPTELSAEKKKSNIIPADIFKKLSLNIEWGDREKKKNRPRRNTLEDDTCDTCVSSDSGQETISAKAASMLGISMSEVSAASKEASARRPALNLDFPTSDPDRSGQPGGLILWPRTFLPFSPADLEMHCCINIHTLLGCKAALADWIEGFVDEAGERVVSRAEFEDAIWSYECFRRRRFNWPTGLPSSKCPATDSIELPLKSTTSSGPDATDKMSEYPYGQNELTHVRTIRVFEGIKSKSSRPPSVQ</sequence>
<evidence type="ECO:0000313" key="4">
    <source>
        <dbReference type="Proteomes" id="UP001175226"/>
    </source>
</evidence>
<dbReference type="AlphaFoldDB" id="A0AA39K7S6"/>
<dbReference type="CDD" id="cd02440">
    <property type="entry name" value="AdoMet_MTases"/>
    <property type="match status" value="1"/>
</dbReference>
<feature type="compositionally biased region" description="Polar residues" evidence="1">
    <location>
        <begin position="403"/>
        <end position="414"/>
    </location>
</feature>
<dbReference type="PANTHER" id="PTHR43591">
    <property type="entry name" value="METHYLTRANSFERASE"/>
    <property type="match status" value="1"/>
</dbReference>
<dbReference type="PANTHER" id="PTHR43591:SF24">
    <property type="entry name" value="2-METHOXY-6-POLYPRENYL-1,4-BENZOQUINOL METHYLASE, MITOCHONDRIAL"/>
    <property type="match status" value="1"/>
</dbReference>
<feature type="compositionally biased region" description="Low complexity" evidence="1">
    <location>
        <begin position="175"/>
        <end position="192"/>
    </location>
</feature>
<reference evidence="3" key="1">
    <citation type="submission" date="2023-06" db="EMBL/GenBank/DDBJ databases">
        <authorList>
            <consortium name="Lawrence Berkeley National Laboratory"/>
            <person name="Ahrendt S."/>
            <person name="Sahu N."/>
            <person name="Indic B."/>
            <person name="Wong-Bajracharya J."/>
            <person name="Merenyi Z."/>
            <person name="Ke H.-M."/>
            <person name="Monk M."/>
            <person name="Kocsube S."/>
            <person name="Drula E."/>
            <person name="Lipzen A."/>
            <person name="Balint B."/>
            <person name="Henrissat B."/>
            <person name="Andreopoulos B."/>
            <person name="Martin F.M."/>
            <person name="Harder C.B."/>
            <person name="Rigling D."/>
            <person name="Ford K.L."/>
            <person name="Foster G.D."/>
            <person name="Pangilinan J."/>
            <person name="Papanicolaou A."/>
            <person name="Barry K."/>
            <person name="LaButti K."/>
            <person name="Viragh M."/>
            <person name="Koriabine M."/>
            <person name="Yan M."/>
            <person name="Riley R."/>
            <person name="Champramary S."/>
            <person name="Plett K.L."/>
            <person name="Tsai I.J."/>
            <person name="Slot J."/>
            <person name="Sipos G."/>
            <person name="Plett J."/>
            <person name="Nagy L.G."/>
            <person name="Grigoriev I.V."/>
        </authorList>
    </citation>
    <scope>NUCLEOTIDE SEQUENCE</scope>
    <source>
        <strain evidence="3">FPL87.14</strain>
    </source>
</reference>
<evidence type="ECO:0000313" key="3">
    <source>
        <dbReference type="EMBL" id="KAK0456142.1"/>
    </source>
</evidence>
<feature type="domain" description="Methyltransferase" evidence="2">
    <location>
        <begin position="287"/>
        <end position="380"/>
    </location>
</feature>
<feature type="region of interest" description="Disordered" evidence="1">
    <location>
        <begin position="403"/>
        <end position="504"/>
    </location>
</feature>
<name>A0AA39K7S6_9AGAR</name>
<dbReference type="InterPro" id="IPR029063">
    <property type="entry name" value="SAM-dependent_MTases_sf"/>
</dbReference>
<dbReference type="InterPro" id="IPR041698">
    <property type="entry name" value="Methyltransf_25"/>
</dbReference>
<dbReference type="Proteomes" id="UP001175226">
    <property type="component" value="Unassembled WGS sequence"/>
</dbReference>
<dbReference type="GO" id="GO:0008168">
    <property type="term" value="F:methyltransferase activity"/>
    <property type="evidence" value="ECO:0007669"/>
    <property type="project" value="TreeGrafter"/>
</dbReference>
<protein>
    <recommendedName>
        <fullName evidence="2">Methyltransferase domain-containing protein</fullName>
    </recommendedName>
</protein>
<feature type="region of interest" description="Disordered" evidence="1">
    <location>
        <begin position="175"/>
        <end position="225"/>
    </location>
</feature>
<evidence type="ECO:0000259" key="2">
    <source>
        <dbReference type="Pfam" id="PF13649"/>
    </source>
</evidence>
<comment type="caution">
    <text evidence="3">The sequence shown here is derived from an EMBL/GenBank/DDBJ whole genome shotgun (WGS) entry which is preliminary data.</text>
</comment>
<accession>A0AA39K7S6</accession>
<feature type="compositionally biased region" description="Acidic residues" evidence="1">
    <location>
        <begin position="419"/>
        <end position="428"/>
    </location>
</feature>